<dbReference type="AlphaFoldDB" id="A0A1E3G2N7"/>
<proteinExistence type="predicted"/>
<dbReference type="EMBL" id="LWAF01000006">
    <property type="protein sequence ID" value="ODN30479.1"/>
    <property type="molecule type" value="Genomic_DNA"/>
</dbReference>
<accession>A0A1E3G2N7</accession>
<dbReference type="RefSeq" id="WP_069293161.1">
    <property type="nucleotide sequence ID" value="NZ_CP140110.1"/>
</dbReference>
<evidence type="ECO:0000313" key="1">
    <source>
        <dbReference type="EMBL" id="ODN30479.1"/>
    </source>
</evidence>
<name>A0A1E3G2N7_9BACT</name>
<keyword evidence="2" id="KW-1185">Reference proteome</keyword>
<comment type="caution">
    <text evidence="1">The sequence shown here is derived from an EMBL/GenBank/DDBJ whole genome shotgun (WGS) entry which is preliminary data.</text>
</comment>
<reference evidence="2" key="1">
    <citation type="submission" date="2016-04" db="EMBL/GenBank/DDBJ databases">
        <title>The genome sequence project of a novel Fervidobacterium isolate from a hot spring in Thailand.</title>
        <authorList>
            <person name="Gonzalez J.M."/>
            <person name="Cuecas A."/>
            <person name="Kanoksilapatham W."/>
        </authorList>
    </citation>
    <scope>NUCLEOTIDE SEQUENCE [LARGE SCALE GENOMIC DNA]</scope>
    <source>
        <strain evidence="2">FC2004</strain>
    </source>
</reference>
<dbReference type="STRING" id="1008305.A4H02_05480"/>
<organism evidence="1 2">
    <name type="scientific">Fervidobacterium thailandense</name>
    <dbReference type="NCBI Taxonomy" id="1008305"/>
    <lineage>
        <taxon>Bacteria</taxon>
        <taxon>Thermotogati</taxon>
        <taxon>Thermotogota</taxon>
        <taxon>Thermotogae</taxon>
        <taxon>Thermotogales</taxon>
        <taxon>Fervidobacteriaceae</taxon>
        <taxon>Fervidobacterium</taxon>
    </lineage>
</organism>
<protein>
    <submittedName>
        <fullName evidence="1">Uncharacterized protein</fullName>
    </submittedName>
</protein>
<sequence length="147" mass="16786">MTEGGFLVSFETPRLVGIPLANLRENFTKRIEVTVEFANTPDSQGTFSLRYSNSKIRDPRLIDPKNYPLFPGTTDSMSIPPTRTFTATNVFNTPVMDPQVIITIEPPKRPDGTVDRTKAPQILRITYKVWTEPAQVQVKRFLWMKSR</sequence>
<evidence type="ECO:0000313" key="2">
    <source>
        <dbReference type="Proteomes" id="UP000094570"/>
    </source>
</evidence>
<dbReference type="Proteomes" id="UP000094570">
    <property type="component" value="Unassembled WGS sequence"/>
</dbReference>
<gene>
    <name evidence="1" type="ORF">A4H02_05480</name>
</gene>